<organism evidence="2 3">
    <name type="scientific">Parascaris univalens</name>
    <name type="common">Nematode worm</name>
    <dbReference type="NCBI Taxonomy" id="6257"/>
    <lineage>
        <taxon>Eukaryota</taxon>
        <taxon>Metazoa</taxon>
        <taxon>Ecdysozoa</taxon>
        <taxon>Nematoda</taxon>
        <taxon>Chromadorea</taxon>
        <taxon>Rhabditida</taxon>
        <taxon>Spirurina</taxon>
        <taxon>Ascaridomorpha</taxon>
        <taxon>Ascaridoidea</taxon>
        <taxon>Ascarididae</taxon>
        <taxon>Parascaris</taxon>
    </lineage>
</organism>
<feature type="region of interest" description="Disordered" evidence="1">
    <location>
        <begin position="79"/>
        <end position="109"/>
    </location>
</feature>
<proteinExistence type="predicted"/>
<evidence type="ECO:0000313" key="3">
    <source>
        <dbReference type="WBParaSite" id="PgE137_g001_t02"/>
    </source>
</evidence>
<evidence type="ECO:0000256" key="1">
    <source>
        <dbReference type="SAM" id="MobiDB-lite"/>
    </source>
</evidence>
<feature type="compositionally biased region" description="Basic residues" evidence="1">
    <location>
        <begin position="90"/>
        <end position="106"/>
    </location>
</feature>
<dbReference type="Proteomes" id="UP000887569">
    <property type="component" value="Unplaced"/>
</dbReference>
<reference evidence="3 4" key="1">
    <citation type="submission" date="2022-11" db="UniProtKB">
        <authorList>
            <consortium name="WormBaseParasite"/>
        </authorList>
    </citation>
    <scope>IDENTIFICATION</scope>
</reference>
<dbReference type="WBParaSite" id="PgE137_g001_t03">
    <property type="protein sequence ID" value="PgE137_g001_t03"/>
    <property type="gene ID" value="PgE137_g001"/>
</dbReference>
<evidence type="ECO:0000313" key="4">
    <source>
        <dbReference type="WBParaSite" id="PgE137_g001_t03"/>
    </source>
</evidence>
<name>A0A915A116_PARUN</name>
<sequence>MRDAYTKSFDNVHPQSLAIHQYRPKQRLGCFDEKKWLHYETAITLFSHPLNEGRKCFNTHKESLLERKNSEIYEQFDRKKTFSTESRPQSKCKRNSKGNLNFRRKHETPEENRSFWQMFISTNGSIN</sequence>
<dbReference type="WBParaSite" id="PgE137_g001_t02">
    <property type="protein sequence ID" value="PgE137_g001_t02"/>
    <property type="gene ID" value="PgE137_g001"/>
</dbReference>
<keyword evidence="2" id="KW-1185">Reference proteome</keyword>
<dbReference type="AlphaFoldDB" id="A0A915A116"/>
<evidence type="ECO:0000313" key="2">
    <source>
        <dbReference type="Proteomes" id="UP000887569"/>
    </source>
</evidence>
<protein>
    <submittedName>
        <fullName evidence="3 4">Uncharacterized protein</fullName>
    </submittedName>
</protein>
<accession>A0A915A116</accession>